<feature type="transmembrane region" description="Helical" evidence="6">
    <location>
        <begin position="242"/>
        <end position="267"/>
    </location>
</feature>
<dbReference type="RefSeq" id="XP_062629544.1">
    <property type="nucleotide sequence ID" value="XM_062773560.1"/>
</dbReference>
<protein>
    <submittedName>
        <fullName evidence="7">Choline transport protein</fullName>
    </submittedName>
</protein>
<feature type="transmembrane region" description="Helical" evidence="6">
    <location>
        <begin position="53"/>
        <end position="82"/>
    </location>
</feature>
<dbReference type="InterPro" id="IPR002293">
    <property type="entry name" value="AA/rel_permease1"/>
</dbReference>
<comment type="subcellular location">
    <subcellularLocation>
        <location evidence="1">Membrane</location>
        <topology evidence="1">Multi-pass membrane protein</topology>
    </subcellularLocation>
</comment>
<evidence type="ECO:0000256" key="1">
    <source>
        <dbReference type="ARBA" id="ARBA00004141"/>
    </source>
</evidence>
<feature type="transmembrane region" description="Helical" evidence="6">
    <location>
        <begin position="405"/>
        <end position="423"/>
    </location>
</feature>
<evidence type="ECO:0000256" key="4">
    <source>
        <dbReference type="ARBA" id="ARBA00022989"/>
    </source>
</evidence>
<gene>
    <name evidence="7" type="primary">HNM1_8</name>
    <name evidence="7" type="ORF">LOC62_05G007036</name>
</gene>
<dbReference type="PANTHER" id="PTHR45649">
    <property type="entry name" value="AMINO-ACID PERMEASE BAT1"/>
    <property type="match status" value="1"/>
</dbReference>
<dbReference type="PANTHER" id="PTHR45649:SF14">
    <property type="entry name" value="GABA PERMEASE"/>
    <property type="match status" value="1"/>
</dbReference>
<dbReference type="Gene3D" id="1.20.1740.10">
    <property type="entry name" value="Amino acid/polyamine transporter I"/>
    <property type="match status" value="1"/>
</dbReference>
<organism evidence="7 8">
    <name type="scientific">Vanrija pseudolonga</name>
    <dbReference type="NCBI Taxonomy" id="143232"/>
    <lineage>
        <taxon>Eukaryota</taxon>
        <taxon>Fungi</taxon>
        <taxon>Dikarya</taxon>
        <taxon>Basidiomycota</taxon>
        <taxon>Agaricomycotina</taxon>
        <taxon>Tremellomycetes</taxon>
        <taxon>Trichosporonales</taxon>
        <taxon>Trichosporonaceae</taxon>
        <taxon>Vanrija</taxon>
    </lineage>
</organism>
<keyword evidence="8" id="KW-1185">Reference proteome</keyword>
<keyword evidence="2" id="KW-0813">Transport</keyword>
<dbReference type="GO" id="GO:0016020">
    <property type="term" value="C:membrane"/>
    <property type="evidence" value="ECO:0007669"/>
    <property type="project" value="UniProtKB-SubCell"/>
</dbReference>
<evidence type="ECO:0000313" key="8">
    <source>
        <dbReference type="Proteomes" id="UP000827549"/>
    </source>
</evidence>
<dbReference type="EMBL" id="CP086718">
    <property type="protein sequence ID" value="WOO83518.1"/>
    <property type="molecule type" value="Genomic_DNA"/>
</dbReference>
<sequence>MVYGLFVSAIGTLATGISMAEICHVLPMAGGQYDWAYILAPHKLKNSLSFFTGWMACAGWVTLLPAGCAFCTNFVLGLVSFWHETFATAPWQTFIVMSAFGCLTFLLNAFGIRILPALDRFAGAWSMVGIVVVCVTLLATSRGEYQPAKAVFAEFTNETGWPNGFAFILGLLQSTLGLTAFDAASHMVEEMPAPAVNAPKVMVLAIGLGAVTGWIFTIVLLFCLRDFAAVLTSPAGPLLEIYYQATGHMAGATCLLMFNLLAMFLSIQAVNTVSSRMVMSFARDRGLGHLSRFLAPVHATLRVPLWSIMFVTVWVVVISLIYLGSTVALNGIIASAVVFLQASYAVPVLLIFVRGDNAFAGHSRTWSLGRARRPINAISLAFLALTSVCFLFPPARPVSGSTMNYAVVVFGVVLVMSGATWLIDGRKNFHGPGDLEDRLAAAKEA</sequence>
<dbReference type="Proteomes" id="UP000827549">
    <property type="component" value="Chromosome 5"/>
</dbReference>
<keyword evidence="5 6" id="KW-0472">Membrane</keyword>
<evidence type="ECO:0000313" key="7">
    <source>
        <dbReference type="EMBL" id="WOO83518.1"/>
    </source>
</evidence>
<reference evidence="7" key="1">
    <citation type="submission" date="2023-10" db="EMBL/GenBank/DDBJ databases">
        <authorList>
            <person name="Noh H."/>
        </authorList>
    </citation>
    <scope>NUCLEOTIDE SEQUENCE</scope>
    <source>
        <strain evidence="7">DUCC4014</strain>
    </source>
</reference>
<dbReference type="GO" id="GO:0022857">
    <property type="term" value="F:transmembrane transporter activity"/>
    <property type="evidence" value="ECO:0007669"/>
    <property type="project" value="InterPro"/>
</dbReference>
<dbReference type="Pfam" id="PF13520">
    <property type="entry name" value="AA_permease_2"/>
    <property type="match status" value="1"/>
</dbReference>
<proteinExistence type="predicted"/>
<accession>A0AAF1BSH9</accession>
<keyword evidence="3 6" id="KW-0812">Transmembrane</keyword>
<feature type="transmembrane region" description="Helical" evidence="6">
    <location>
        <begin position="329"/>
        <end position="353"/>
    </location>
</feature>
<evidence type="ECO:0000256" key="3">
    <source>
        <dbReference type="ARBA" id="ARBA00022692"/>
    </source>
</evidence>
<evidence type="ECO:0000256" key="5">
    <source>
        <dbReference type="ARBA" id="ARBA00023136"/>
    </source>
</evidence>
<keyword evidence="4 6" id="KW-1133">Transmembrane helix</keyword>
<evidence type="ECO:0000256" key="6">
    <source>
        <dbReference type="SAM" id="Phobius"/>
    </source>
</evidence>
<feature type="transmembrane region" description="Helical" evidence="6">
    <location>
        <begin position="121"/>
        <end position="139"/>
    </location>
</feature>
<feature type="transmembrane region" description="Helical" evidence="6">
    <location>
        <begin position="374"/>
        <end position="393"/>
    </location>
</feature>
<feature type="transmembrane region" description="Helical" evidence="6">
    <location>
        <begin position="94"/>
        <end position="115"/>
    </location>
</feature>
<feature type="transmembrane region" description="Helical" evidence="6">
    <location>
        <begin position="201"/>
        <end position="222"/>
    </location>
</feature>
<name>A0AAF1BSH9_9TREE</name>
<dbReference type="PIRSF" id="PIRSF006060">
    <property type="entry name" value="AA_transporter"/>
    <property type="match status" value="1"/>
</dbReference>
<dbReference type="GeneID" id="87810211"/>
<evidence type="ECO:0000256" key="2">
    <source>
        <dbReference type="ARBA" id="ARBA00022448"/>
    </source>
</evidence>
<feature type="transmembrane region" description="Helical" evidence="6">
    <location>
        <begin position="303"/>
        <end position="323"/>
    </location>
</feature>
<dbReference type="AlphaFoldDB" id="A0AAF1BSH9"/>